<comment type="caution">
    <text evidence="7">The sequence shown here is derived from an EMBL/GenBank/DDBJ whole genome shotgun (WGS) entry which is preliminary data.</text>
</comment>
<dbReference type="EMBL" id="JAFKCU010000001">
    <property type="protein sequence ID" value="MBN7815069.1"/>
    <property type="molecule type" value="Genomic_DNA"/>
</dbReference>
<keyword evidence="8" id="KW-1185">Reference proteome</keyword>
<keyword evidence="4 5" id="KW-0472">Membrane</keyword>
<dbReference type="InterPro" id="IPR004481">
    <property type="entry name" value="K/Na/Ca-exchanger"/>
</dbReference>
<sequence length="311" mass="33425">MDYILLGLGLVILLYGGKILVDGASAIAVKLGMSAGLIGLTIVAFGTSAPELLVSVNAALKGNSDISIGNVVGSNIANIGMVLGISGLFYPILIRKSALRFDYSMTLLVTLLFYGLSYNGMIELWEGILLFSLFIAFNIFLFRNSGQGLADESEVIEEVEQVKGYSWLVAISLFFGGIVGLYFGSELLVNNAIKISREFGVSERVIGVTIIAIGTSLPELITSIMAALSKNTDMAIGNILGSNIMNILSIIGITAIIKPIGVSDDFLNSDFLWMIGFTLILFPLIRTKMRISFVEGLILIVGYGAYLYFLL</sequence>
<evidence type="ECO:0000259" key="6">
    <source>
        <dbReference type="Pfam" id="PF01699"/>
    </source>
</evidence>
<dbReference type="InterPro" id="IPR004837">
    <property type="entry name" value="NaCa_Exmemb"/>
</dbReference>
<evidence type="ECO:0000256" key="5">
    <source>
        <dbReference type="SAM" id="Phobius"/>
    </source>
</evidence>
<dbReference type="Proteomes" id="UP000664480">
    <property type="component" value="Unassembled WGS sequence"/>
</dbReference>
<comment type="subcellular location">
    <subcellularLocation>
        <location evidence="1">Membrane</location>
        <topology evidence="1">Multi-pass membrane protein</topology>
    </subcellularLocation>
</comment>
<dbReference type="NCBIfam" id="TIGR00367">
    <property type="entry name" value="calcium/sodium antiporter"/>
    <property type="match status" value="1"/>
</dbReference>
<keyword evidence="2 5" id="KW-0812">Transmembrane</keyword>
<feature type="transmembrane region" description="Helical" evidence="5">
    <location>
        <begin position="205"/>
        <end position="228"/>
    </location>
</feature>
<dbReference type="Gene3D" id="1.20.1420.30">
    <property type="entry name" value="NCX, central ion-binding region"/>
    <property type="match status" value="2"/>
</dbReference>
<evidence type="ECO:0000256" key="3">
    <source>
        <dbReference type="ARBA" id="ARBA00022989"/>
    </source>
</evidence>
<feature type="transmembrane region" description="Helical" evidence="5">
    <location>
        <begin position="266"/>
        <end position="285"/>
    </location>
</feature>
<protein>
    <submittedName>
        <fullName evidence="7">Calcium/sodium antiporter</fullName>
    </submittedName>
</protein>
<feature type="transmembrane region" description="Helical" evidence="5">
    <location>
        <begin position="164"/>
        <end position="185"/>
    </location>
</feature>
<dbReference type="InterPro" id="IPR044880">
    <property type="entry name" value="NCX_ion-bd_dom_sf"/>
</dbReference>
<reference evidence="7 8" key="1">
    <citation type="submission" date="2021-03" db="EMBL/GenBank/DDBJ databases">
        <title>novel species isolated from a fishpond in China.</title>
        <authorList>
            <person name="Lu H."/>
            <person name="Cai Z."/>
        </authorList>
    </citation>
    <scope>NUCLEOTIDE SEQUENCE [LARGE SCALE GENOMIC DNA]</scope>
    <source>
        <strain evidence="7 8">YJ13C</strain>
    </source>
</reference>
<feature type="transmembrane region" description="Helical" evidence="5">
    <location>
        <begin position="76"/>
        <end position="94"/>
    </location>
</feature>
<dbReference type="PANTHER" id="PTHR10846:SF8">
    <property type="entry name" value="INNER MEMBRANE PROTEIN YRBG"/>
    <property type="match status" value="1"/>
</dbReference>
<gene>
    <name evidence="7" type="ORF">J0A69_06500</name>
</gene>
<dbReference type="Gene3D" id="6.10.280.80">
    <property type="entry name" value="NCX, peripheral helical region"/>
    <property type="match status" value="1"/>
</dbReference>
<evidence type="ECO:0000313" key="8">
    <source>
        <dbReference type="Proteomes" id="UP000664480"/>
    </source>
</evidence>
<dbReference type="RefSeq" id="WP_206585817.1">
    <property type="nucleotide sequence ID" value="NZ_JAFKCU010000001.1"/>
</dbReference>
<evidence type="ECO:0000256" key="1">
    <source>
        <dbReference type="ARBA" id="ARBA00004141"/>
    </source>
</evidence>
<feature type="domain" description="Sodium/calcium exchanger membrane region" evidence="6">
    <location>
        <begin position="170"/>
        <end position="310"/>
    </location>
</feature>
<organism evidence="7 8">
    <name type="scientific">Algoriphagus pacificus</name>
    <dbReference type="NCBI Taxonomy" id="2811234"/>
    <lineage>
        <taxon>Bacteria</taxon>
        <taxon>Pseudomonadati</taxon>
        <taxon>Bacteroidota</taxon>
        <taxon>Cytophagia</taxon>
        <taxon>Cytophagales</taxon>
        <taxon>Cyclobacteriaceae</taxon>
        <taxon>Algoriphagus</taxon>
    </lineage>
</organism>
<dbReference type="Pfam" id="PF01699">
    <property type="entry name" value="Na_Ca_ex"/>
    <property type="match status" value="2"/>
</dbReference>
<name>A0ABS3CEY3_9BACT</name>
<dbReference type="PANTHER" id="PTHR10846">
    <property type="entry name" value="SODIUM/POTASSIUM/CALCIUM EXCHANGER"/>
    <property type="match status" value="1"/>
</dbReference>
<proteinExistence type="predicted"/>
<keyword evidence="3 5" id="KW-1133">Transmembrane helix</keyword>
<feature type="transmembrane region" description="Helical" evidence="5">
    <location>
        <begin position="292"/>
        <end position="309"/>
    </location>
</feature>
<feature type="transmembrane region" description="Helical" evidence="5">
    <location>
        <begin position="124"/>
        <end position="143"/>
    </location>
</feature>
<evidence type="ECO:0000256" key="2">
    <source>
        <dbReference type="ARBA" id="ARBA00022692"/>
    </source>
</evidence>
<evidence type="ECO:0000256" key="4">
    <source>
        <dbReference type="ARBA" id="ARBA00023136"/>
    </source>
</evidence>
<feature type="domain" description="Sodium/calcium exchanger membrane region" evidence="6">
    <location>
        <begin position="3"/>
        <end position="142"/>
    </location>
</feature>
<evidence type="ECO:0000313" key="7">
    <source>
        <dbReference type="EMBL" id="MBN7815069.1"/>
    </source>
</evidence>
<accession>A0ABS3CEY3</accession>
<feature type="transmembrane region" description="Helical" evidence="5">
    <location>
        <begin position="240"/>
        <end position="260"/>
    </location>
</feature>